<feature type="region of interest" description="Disordered" evidence="1">
    <location>
        <begin position="54"/>
        <end position="76"/>
    </location>
</feature>
<proteinExistence type="predicted"/>
<evidence type="ECO:0000313" key="3">
    <source>
        <dbReference type="Proteomes" id="UP000762676"/>
    </source>
</evidence>
<feature type="compositionally biased region" description="Polar residues" evidence="1">
    <location>
        <begin position="9"/>
        <end position="22"/>
    </location>
</feature>
<dbReference type="AlphaFoldDB" id="A0AAV4FQ28"/>
<accession>A0AAV4FQ28</accession>
<name>A0AAV4FQ28_9GAST</name>
<reference evidence="2 3" key="1">
    <citation type="journal article" date="2021" name="Elife">
        <title>Chloroplast acquisition without the gene transfer in kleptoplastic sea slugs, Plakobranchus ocellatus.</title>
        <authorList>
            <person name="Maeda T."/>
            <person name="Takahashi S."/>
            <person name="Yoshida T."/>
            <person name="Shimamura S."/>
            <person name="Takaki Y."/>
            <person name="Nagai Y."/>
            <person name="Toyoda A."/>
            <person name="Suzuki Y."/>
            <person name="Arimoto A."/>
            <person name="Ishii H."/>
            <person name="Satoh N."/>
            <person name="Nishiyama T."/>
            <person name="Hasebe M."/>
            <person name="Maruyama T."/>
            <person name="Minagawa J."/>
            <person name="Obokata J."/>
            <person name="Shigenobu S."/>
        </authorList>
    </citation>
    <scope>NUCLEOTIDE SEQUENCE [LARGE SCALE GENOMIC DNA]</scope>
</reference>
<feature type="region of interest" description="Disordered" evidence="1">
    <location>
        <begin position="1"/>
        <end position="35"/>
    </location>
</feature>
<protein>
    <submittedName>
        <fullName evidence="2">Uncharacterized protein</fullName>
    </submittedName>
</protein>
<sequence>MGRDDAKRSQSGTTSEPVTATVETGGPFGFQAPGGSSAFELLIVPGEEGSYNMRSGWESNPLPPDHKSDALTTVRR</sequence>
<organism evidence="2 3">
    <name type="scientific">Elysia marginata</name>
    <dbReference type="NCBI Taxonomy" id="1093978"/>
    <lineage>
        <taxon>Eukaryota</taxon>
        <taxon>Metazoa</taxon>
        <taxon>Spiralia</taxon>
        <taxon>Lophotrochozoa</taxon>
        <taxon>Mollusca</taxon>
        <taxon>Gastropoda</taxon>
        <taxon>Heterobranchia</taxon>
        <taxon>Euthyneura</taxon>
        <taxon>Panpulmonata</taxon>
        <taxon>Sacoglossa</taxon>
        <taxon>Placobranchoidea</taxon>
        <taxon>Plakobranchidae</taxon>
        <taxon>Elysia</taxon>
    </lineage>
</organism>
<keyword evidence="3" id="KW-1185">Reference proteome</keyword>
<comment type="caution">
    <text evidence="2">The sequence shown here is derived from an EMBL/GenBank/DDBJ whole genome shotgun (WGS) entry which is preliminary data.</text>
</comment>
<evidence type="ECO:0000313" key="2">
    <source>
        <dbReference type="EMBL" id="GFR74481.1"/>
    </source>
</evidence>
<evidence type="ECO:0000256" key="1">
    <source>
        <dbReference type="SAM" id="MobiDB-lite"/>
    </source>
</evidence>
<gene>
    <name evidence="2" type="ORF">ElyMa_003894200</name>
</gene>
<dbReference type="Proteomes" id="UP000762676">
    <property type="component" value="Unassembled WGS sequence"/>
</dbReference>
<dbReference type="EMBL" id="BMAT01007931">
    <property type="protein sequence ID" value="GFR74481.1"/>
    <property type="molecule type" value="Genomic_DNA"/>
</dbReference>